<accession>A0ABQ3GV27</accession>
<feature type="domain" description="N-acetyltransferase" evidence="1">
    <location>
        <begin position="21"/>
        <end position="162"/>
    </location>
</feature>
<evidence type="ECO:0000313" key="2">
    <source>
        <dbReference type="EMBL" id="GHD56480.1"/>
    </source>
</evidence>
<reference evidence="3" key="1">
    <citation type="journal article" date="2019" name="Int. J. Syst. Evol. Microbiol.">
        <title>The Global Catalogue of Microorganisms (GCM) 10K type strain sequencing project: providing services to taxonomists for standard genome sequencing and annotation.</title>
        <authorList>
            <consortium name="The Broad Institute Genomics Platform"/>
            <consortium name="The Broad Institute Genome Sequencing Center for Infectious Disease"/>
            <person name="Wu L."/>
            <person name="Ma J."/>
        </authorList>
    </citation>
    <scope>NUCLEOTIDE SEQUENCE [LARGE SCALE GENOMIC DNA]</scope>
    <source>
        <strain evidence="3">KCTC 23701</strain>
    </source>
</reference>
<dbReference type="PROSITE" id="PS51186">
    <property type="entry name" value="GNAT"/>
    <property type="match status" value="1"/>
</dbReference>
<dbReference type="InterPro" id="IPR016181">
    <property type="entry name" value="Acyl_CoA_acyltransferase"/>
</dbReference>
<keyword evidence="2" id="KW-0808">Transferase</keyword>
<sequence length="211" mass="24367">MTVHPFLKSGPAVTETETAKLTIKVVESEDERFKAMLVRAIVYMHEQLCPYREEFDLNDHAATQIIGLTDEGEPVLTARIRYFNGFAKIERLAIRKEYRGRGYAHRLLSFVLDVCRNKGYSRFYLHAQERLQPFYAGYGFRAVGGDFSFSDHDYLEMEMHEREPHGQPAQHIGLEPMILNRPENNLHHAGPLEHGAFRHAKRAVTVERGRV</sequence>
<keyword evidence="2" id="KW-0012">Acyltransferase</keyword>
<dbReference type="SUPFAM" id="SSF55729">
    <property type="entry name" value="Acyl-CoA N-acyltransferases (Nat)"/>
    <property type="match status" value="1"/>
</dbReference>
<gene>
    <name evidence="2" type="ORF">GCM10007350_03730</name>
</gene>
<organism evidence="2 3">
    <name type="scientific">Jeongeupia chitinilytica</name>
    <dbReference type="NCBI Taxonomy" id="1041641"/>
    <lineage>
        <taxon>Bacteria</taxon>
        <taxon>Pseudomonadati</taxon>
        <taxon>Pseudomonadota</taxon>
        <taxon>Betaproteobacteria</taxon>
        <taxon>Neisseriales</taxon>
        <taxon>Chitinibacteraceae</taxon>
        <taxon>Jeongeupia</taxon>
    </lineage>
</organism>
<dbReference type="InterPro" id="IPR000182">
    <property type="entry name" value="GNAT_dom"/>
</dbReference>
<dbReference type="Proteomes" id="UP000604737">
    <property type="component" value="Unassembled WGS sequence"/>
</dbReference>
<evidence type="ECO:0000313" key="3">
    <source>
        <dbReference type="Proteomes" id="UP000604737"/>
    </source>
</evidence>
<protein>
    <submittedName>
        <fullName evidence="2">Acyltransferase</fullName>
    </submittedName>
</protein>
<dbReference type="EMBL" id="BMYO01000001">
    <property type="protein sequence ID" value="GHD56480.1"/>
    <property type="molecule type" value="Genomic_DNA"/>
</dbReference>
<dbReference type="Gene3D" id="3.40.630.30">
    <property type="match status" value="1"/>
</dbReference>
<dbReference type="InterPro" id="IPR039143">
    <property type="entry name" value="GNPNAT1-like"/>
</dbReference>
<keyword evidence="3" id="KW-1185">Reference proteome</keyword>
<proteinExistence type="predicted"/>
<evidence type="ECO:0000259" key="1">
    <source>
        <dbReference type="PROSITE" id="PS51186"/>
    </source>
</evidence>
<dbReference type="CDD" id="cd04301">
    <property type="entry name" value="NAT_SF"/>
    <property type="match status" value="1"/>
</dbReference>
<name>A0ABQ3GV27_9NEIS</name>
<dbReference type="GO" id="GO:0016746">
    <property type="term" value="F:acyltransferase activity"/>
    <property type="evidence" value="ECO:0007669"/>
    <property type="project" value="UniProtKB-KW"/>
</dbReference>
<dbReference type="Pfam" id="PF13673">
    <property type="entry name" value="Acetyltransf_10"/>
    <property type="match status" value="1"/>
</dbReference>
<dbReference type="RefSeq" id="WP_189458447.1">
    <property type="nucleotide sequence ID" value="NZ_BMYO01000001.1"/>
</dbReference>
<dbReference type="PANTHER" id="PTHR13355">
    <property type="entry name" value="GLUCOSAMINE 6-PHOSPHATE N-ACETYLTRANSFERASE"/>
    <property type="match status" value="1"/>
</dbReference>
<comment type="caution">
    <text evidence="2">The sequence shown here is derived from an EMBL/GenBank/DDBJ whole genome shotgun (WGS) entry which is preliminary data.</text>
</comment>